<name>A0AAN8J3A3_TRICO</name>
<dbReference type="PROSITE" id="PS50088">
    <property type="entry name" value="ANK_REPEAT"/>
    <property type="match status" value="2"/>
</dbReference>
<evidence type="ECO:0000256" key="2">
    <source>
        <dbReference type="ARBA" id="ARBA00022692"/>
    </source>
</evidence>
<proteinExistence type="inferred from homology"/>
<dbReference type="SUPFAM" id="SSF48403">
    <property type="entry name" value="Ankyrin repeat"/>
    <property type="match status" value="1"/>
</dbReference>
<dbReference type="AlphaFoldDB" id="A0AAN8J3A3"/>
<protein>
    <recommendedName>
        <fullName evidence="8">Palmitoyltransferase</fullName>
        <ecNumber evidence="8">2.3.1.225</ecNumber>
    </recommendedName>
</protein>
<evidence type="ECO:0000256" key="4">
    <source>
        <dbReference type="ARBA" id="ARBA00022989"/>
    </source>
</evidence>
<keyword evidence="8" id="KW-0012">Acyltransferase</keyword>
<dbReference type="Proteomes" id="UP001331761">
    <property type="component" value="Unassembled WGS sequence"/>
</dbReference>
<dbReference type="EMBL" id="WIXE01002941">
    <property type="protein sequence ID" value="KAK5984394.1"/>
    <property type="molecule type" value="Genomic_DNA"/>
</dbReference>
<evidence type="ECO:0000313" key="12">
    <source>
        <dbReference type="Proteomes" id="UP001331761"/>
    </source>
</evidence>
<gene>
    <name evidence="11" type="ORF">GCK32_007815</name>
</gene>
<evidence type="ECO:0000313" key="11">
    <source>
        <dbReference type="EMBL" id="KAK5984394.1"/>
    </source>
</evidence>
<feature type="transmembrane region" description="Helical" evidence="8">
    <location>
        <begin position="240"/>
        <end position="260"/>
    </location>
</feature>
<reference evidence="11 12" key="1">
    <citation type="submission" date="2019-10" db="EMBL/GenBank/DDBJ databases">
        <title>Assembly and Annotation for the nematode Trichostrongylus colubriformis.</title>
        <authorList>
            <person name="Martin J."/>
        </authorList>
    </citation>
    <scope>NUCLEOTIDE SEQUENCE [LARGE SCALE GENOMIC DNA]</scope>
    <source>
        <strain evidence="11">G859</strain>
        <tissue evidence="11">Whole worm</tissue>
    </source>
</reference>
<dbReference type="PROSITE" id="PS50297">
    <property type="entry name" value="ANK_REP_REGION"/>
    <property type="match status" value="2"/>
</dbReference>
<dbReference type="GO" id="GO:0019706">
    <property type="term" value="F:protein-cysteine S-palmitoyltransferase activity"/>
    <property type="evidence" value="ECO:0007669"/>
    <property type="project" value="UniProtKB-EC"/>
</dbReference>
<comment type="catalytic activity">
    <reaction evidence="8">
        <text>L-cysteinyl-[protein] + hexadecanoyl-CoA = S-hexadecanoyl-L-cysteinyl-[protein] + CoA</text>
        <dbReference type="Rhea" id="RHEA:36683"/>
        <dbReference type="Rhea" id="RHEA-COMP:10131"/>
        <dbReference type="Rhea" id="RHEA-COMP:11032"/>
        <dbReference type="ChEBI" id="CHEBI:29950"/>
        <dbReference type="ChEBI" id="CHEBI:57287"/>
        <dbReference type="ChEBI" id="CHEBI:57379"/>
        <dbReference type="ChEBI" id="CHEBI:74151"/>
        <dbReference type="EC" id="2.3.1.225"/>
    </reaction>
</comment>
<feature type="domain" description="Palmitoyltransferase DHHC" evidence="10">
    <location>
        <begin position="342"/>
        <end position="481"/>
    </location>
</feature>
<keyword evidence="2 8" id="KW-0812">Transmembrane</keyword>
<comment type="similarity">
    <text evidence="8">Belongs to the DHHC palmitoyltransferase family.</text>
</comment>
<dbReference type="PROSITE" id="PS50216">
    <property type="entry name" value="DHHC"/>
    <property type="match status" value="1"/>
</dbReference>
<evidence type="ECO:0000256" key="1">
    <source>
        <dbReference type="ARBA" id="ARBA00004141"/>
    </source>
</evidence>
<dbReference type="InterPro" id="IPR001594">
    <property type="entry name" value="Palmitoyltrfase_DHHC"/>
</dbReference>
<evidence type="ECO:0000256" key="3">
    <source>
        <dbReference type="ARBA" id="ARBA00022737"/>
    </source>
</evidence>
<organism evidence="11 12">
    <name type="scientific">Trichostrongylus colubriformis</name>
    <name type="common">Black scour worm</name>
    <dbReference type="NCBI Taxonomy" id="6319"/>
    <lineage>
        <taxon>Eukaryota</taxon>
        <taxon>Metazoa</taxon>
        <taxon>Ecdysozoa</taxon>
        <taxon>Nematoda</taxon>
        <taxon>Chromadorea</taxon>
        <taxon>Rhabditida</taxon>
        <taxon>Rhabditina</taxon>
        <taxon>Rhabditomorpha</taxon>
        <taxon>Strongyloidea</taxon>
        <taxon>Trichostrongylidae</taxon>
        <taxon>Trichostrongylus</taxon>
    </lineage>
</organism>
<evidence type="ECO:0000256" key="9">
    <source>
        <dbReference type="SAM" id="MobiDB-lite"/>
    </source>
</evidence>
<keyword evidence="8" id="KW-0808">Transferase</keyword>
<dbReference type="PANTHER" id="PTHR24161:SF124">
    <property type="entry name" value="TRANSIENT RECEPTOR POTENTIAL CHANNEL PYREXIA"/>
    <property type="match status" value="1"/>
</dbReference>
<dbReference type="Pfam" id="PF12796">
    <property type="entry name" value="Ank_2"/>
    <property type="match status" value="1"/>
</dbReference>
<feature type="transmembrane region" description="Helical" evidence="8">
    <location>
        <begin position="391"/>
        <end position="411"/>
    </location>
</feature>
<dbReference type="InterPro" id="IPR036770">
    <property type="entry name" value="Ankyrin_rpt-contain_sf"/>
</dbReference>
<dbReference type="InterPro" id="IPR002110">
    <property type="entry name" value="Ankyrin_rpt"/>
</dbReference>
<feature type="transmembrane region" description="Helical" evidence="8">
    <location>
        <begin position="441"/>
        <end position="469"/>
    </location>
</feature>
<keyword evidence="4 8" id="KW-1133">Transmembrane helix</keyword>
<dbReference type="SMART" id="SM00248">
    <property type="entry name" value="ANK"/>
    <property type="match status" value="3"/>
</dbReference>
<evidence type="ECO:0000256" key="8">
    <source>
        <dbReference type="RuleBase" id="RU079119"/>
    </source>
</evidence>
<feature type="repeat" description="ANK" evidence="7">
    <location>
        <begin position="126"/>
        <end position="158"/>
    </location>
</feature>
<keyword evidence="3" id="KW-0677">Repeat</keyword>
<evidence type="ECO:0000256" key="6">
    <source>
        <dbReference type="ARBA" id="ARBA00023136"/>
    </source>
</evidence>
<accession>A0AAN8J3A3</accession>
<dbReference type="GO" id="GO:0016020">
    <property type="term" value="C:membrane"/>
    <property type="evidence" value="ECO:0007669"/>
    <property type="project" value="UniProtKB-SubCell"/>
</dbReference>
<dbReference type="Pfam" id="PF01529">
    <property type="entry name" value="DHHC"/>
    <property type="match status" value="1"/>
</dbReference>
<dbReference type="PANTHER" id="PTHR24161">
    <property type="entry name" value="ANK_REP_REGION DOMAIN-CONTAINING PROTEIN-RELATED"/>
    <property type="match status" value="1"/>
</dbReference>
<comment type="subcellular location">
    <subcellularLocation>
        <location evidence="1">Membrane</location>
        <topology evidence="1">Multi-pass membrane protein</topology>
    </subcellularLocation>
</comment>
<comment type="caution">
    <text evidence="11">The sequence shown here is derived from an EMBL/GenBank/DDBJ whole genome shotgun (WGS) entry which is preliminary data.</text>
</comment>
<sequence>MDLSEKTAISGSEDEEESDLGFTKELIDEIRSTKQSNPGMFVSAWQEDDEGILEGDLGDLTERFLKEAENGNLDAVKIMLQDNPQLLSSADNDGYTALHRAAYNNHVDVVTFLLEGGADAEARTNQGWTPLHSAANWGNYEVIGRLISHGVDVNARSNGSVTALHLAISSQCENAENVFHCVRYLLQAPGIDIGIPSGAGDTPVELARRTSAMHRLTNGGMSCRFLIHVNRRLAKFGDLVAKYGGCVFLVFMLMSVFYVGLKLSCYSTEESDHCNLVTNFGVLVIIEILVNLVLFQYYSRHNCVSHWQRQACVAGLCRNAINIDELVWLEEDEPDIDPAYFSRFCSVCNRDAPIRSHHCPICKICVLRKDHHCFITGACVGLGNQRYFITFLFWCCIGLLLGVRYTTVYLYRNSENFPLGFAYCIGPVAVIRWLMGYTGFLHAFVCTVFSFMLASIVAAGAFFGMQIYYTCYGYTMYEYHSSVRDAFDGDGENLAERFRLIFGRYWPLNFLFPLCWNPQLLTTEIATNLFRVRSKQL</sequence>
<feature type="repeat" description="ANK" evidence="7">
    <location>
        <begin position="93"/>
        <end position="125"/>
    </location>
</feature>
<comment type="domain">
    <text evidence="8">The DHHC domain is required for palmitoyltransferase activity.</text>
</comment>
<dbReference type="Pfam" id="PF13637">
    <property type="entry name" value="Ank_4"/>
    <property type="match status" value="1"/>
</dbReference>
<keyword evidence="5 7" id="KW-0040">ANK repeat</keyword>
<dbReference type="EC" id="2.3.1.225" evidence="8"/>
<keyword evidence="12" id="KW-1185">Reference proteome</keyword>
<evidence type="ECO:0000256" key="5">
    <source>
        <dbReference type="ARBA" id="ARBA00023043"/>
    </source>
</evidence>
<keyword evidence="6 8" id="KW-0472">Membrane</keyword>
<feature type="transmembrane region" description="Helical" evidence="8">
    <location>
        <begin position="280"/>
        <end position="299"/>
    </location>
</feature>
<evidence type="ECO:0000256" key="7">
    <source>
        <dbReference type="PROSITE-ProRule" id="PRU00023"/>
    </source>
</evidence>
<dbReference type="Gene3D" id="1.25.40.20">
    <property type="entry name" value="Ankyrin repeat-containing domain"/>
    <property type="match status" value="2"/>
</dbReference>
<feature type="region of interest" description="Disordered" evidence="9">
    <location>
        <begin position="1"/>
        <end position="21"/>
    </location>
</feature>
<feature type="transmembrane region" description="Helical" evidence="8">
    <location>
        <begin position="417"/>
        <end position="434"/>
    </location>
</feature>
<dbReference type="PRINTS" id="PR01415">
    <property type="entry name" value="ANKYRIN"/>
</dbReference>
<evidence type="ECO:0000259" key="10">
    <source>
        <dbReference type="Pfam" id="PF01529"/>
    </source>
</evidence>